<evidence type="ECO:0000259" key="2">
    <source>
        <dbReference type="PROSITE" id="PS50994"/>
    </source>
</evidence>
<evidence type="ECO:0000313" key="3">
    <source>
        <dbReference type="EMBL" id="GJT36179.1"/>
    </source>
</evidence>
<dbReference type="InterPro" id="IPR001584">
    <property type="entry name" value="Integrase_cat-core"/>
</dbReference>
<feature type="domain" description="Integrase catalytic" evidence="2">
    <location>
        <begin position="219"/>
        <end position="277"/>
    </location>
</feature>
<keyword evidence="4" id="KW-1185">Reference proteome</keyword>
<organism evidence="3 4">
    <name type="scientific">Tanacetum coccineum</name>
    <dbReference type="NCBI Taxonomy" id="301880"/>
    <lineage>
        <taxon>Eukaryota</taxon>
        <taxon>Viridiplantae</taxon>
        <taxon>Streptophyta</taxon>
        <taxon>Embryophyta</taxon>
        <taxon>Tracheophyta</taxon>
        <taxon>Spermatophyta</taxon>
        <taxon>Magnoliopsida</taxon>
        <taxon>eudicotyledons</taxon>
        <taxon>Gunneridae</taxon>
        <taxon>Pentapetalae</taxon>
        <taxon>asterids</taxon>
        <taxon>campanulids</taxon>
        <taxon>Asterales</taxon>
        <taxon>Asteraceae</taxon>
        <taxon>Asteroideae</taxon>
        <taxon>Anthemideae</taxon>
        <taxon>Anthemidinae</taxon>
        <taxon>Tanacetum</taxon>
    </lineage>
</organism>
<dbReference type="InterPro" id="IPR012337">
    <property type="entry name" value="RNaseH-like_sf"/>
</dbReference>
<feature type="region of interest" description="Disordered" evidence="1">
    <location>
        <begin position="1"/>
        <end position="22"/>
    </location>
</feature>
<name>A0ABQ5DGI4_9ASTR</name>
<dbReference type="InterPro" id="IPR036397">
    <property type="entry name" value="RNaseH_sf"/>
</dbReference>
<reference evidence="3" key="2">
    <citation type="submission" date="2022-01" db="EMBL/GenBank/DDBJ databases">
        <authorList>
            <person name="Yamashiro T."/>
            <person name="Shiraishi A."/>
            <person name="Satake H."/>
            <person name="Nakayama K."/>
        </authorList>
    </citation>
    <scope>NUCLEOTIDE SEQUENCE</scope>
</reference>
<dbReference type="PROSITE" id="PS50994">
    <property type="entry name" value="INTEGRASE"/>
    <property type="match status" value="1"/>
</dbReference>
<dbReference type="InterPro" id="IPR039537">
    <property type="entry name" value="Retrotran_Ty1/copia-like"/>
</dbReference>
<feature type="compositionally biased region" description="Polar residues" evidence="1">
    <location>
        <begin position="12"/>
        <end position="22"/>
    </location>
</feature>
<feature type="compositionally biased region" description="Basic and acidic residues" evidence="1">
    <location>
        <begin position="1"/>
        <end position="10"/>
    </location>
</feature>
<proteinExistence type="predicted"/>
<dbReference type="Gene3D" id="3.30.420.10">
    <property type="entry name" value="Ribonuclease H-like superfamily/Ribonuclease H"/>
    <property type="match status" value="1"/>
</dbReference>
<protein>
    <submittedName>
        <fullName evidence="3">Integrase, catalytic region, zinc finger, CCHC-type containing protein</fullName>
    </submittedName>
</protein>
<evidence type="ECO:0000313" key="4">
    <source>
        <dbReference type="Proteomes" id="UP001151760"/>
    </source>
</evidence>
<reference evidence="3" key="1">
    <citation type="journal article" date="2022" name="Int. J. Mol. Sci.">
        <title>Draft Genome of Tanacetum Coccineum: Genomic Comparison of Closely Related Tanacetum-Family Plants.</title>
        <authorList>
            <person name="Yamashiro T."/>
            <person name="Shiraishi A."/>
            <person name="Nakayama K."/>
            <person name="Satake H."/>
        </authorList>
    </citation>
    <scope>NUCLEOTIDE SEQUENCE</scope>
</reference>
<evidence type="ECO:0000256" key="1">
    <source>
        <dbReference type="SAM" id="MobiDB-lite"/>
    </source>
</evidence>
<dbReference type="EMBL" id="BQNB010015115">
    <property type="protein sequence ID" value="GJT36179.1"/>
    <property type="molecule type" value="Genomic_DNA"/>
</dbReference>
<dbReference type="Proteomes" id="UP001151760">
    <property type="component" value="Unassembled WGS sequence"/>
</dbReference>
<dbReference type="SUPFAM" id="SSF53098">
    <property type="entry name" value="Ribonuclease H-like"/>
    <property type="match status" value="1"/>
</dbReference>
<gene>
    <name evidence="3" type="ORF">Tco_0926598</name>
</gene>
<accession>A0ABQ5DGI4</accession>
<dbReference type="PANTHER" id="PTHR42648">
    <property type="entry name" value="TRANSPOSASE, PUTATIVE-RELATED"/>
    <property type="match status" value="1"/>
</dbReference>
<comment type="caution">
    <text evidence="3">The sequence shown here is derived from an EMBL/GenBank/DDBJ whole genome shotgun (WGS) entry which is preliminary data.</text>
</comment>
<dbReference type="PANTHER" id="PTHR42648:SF21">
    <property type="entry name" value="CYSTEINE-RICH RLK (RECEPTOR-LIKE PROTEIN KINASE) 8"/>
    <property type="match status" value="1"/>
</dbReference>
<sequence length="277" mass="31796">MKNKVEDHSRNVKSNSNKTNRVSEPVCNANVKHTMLNANSELICVKFNQCMFDANHDLCFLEFVNDVNVRSKSKFAKSRKQKKTWKPTGNIFTDIGYRWKPTGQTFTLAGNTCPLTRIAFTKVEPLKETTLKLVTNPNPEIKIYRRKTKVAKLIAKIMDFGDYQLGNVRISQVYYVEGLGIICTLNHLAKQGLVRGLPKLKFKKDHLCSACSLRKSKKSSHKPKAEDTNQEKIYLLHMDICGPMRVESINGKKYILVIVDDYSRFTWVKFLRSKDEA</sequence>